<proteinExistence type="predicted"/>
<dbReference type="Proteomes" id="UP000654370">
    <property type="component" value="Unassembled WGS sequence"/>
</dbReference>
<dbReference type="PANTHER" id="PTHR12751">
    <property type="entry name" value="PHOSPHATASE AND ACTIN REGULATOR PHACTR"/>
    <property type="match status" value="1"/>
</dbReference>
<accession>A0A8H7Q3C1</accession>
<sequence>MDEDIIASDQVLTKKPSIEHMVVRRIKDTWTFNKVQKLVRSLSSKSSLPDLVHDSISPSSSDDSFWTDSDVTDHDMPMSVVWPSSMRSLPAPQPKIKGVLKSPESKSEPDLRRCANADHGMRQRHYSVIANKLTGRGKPHVHFRKNPYVHHTYSKSQYDRQTDQDAICLHLTVDVAGAIKNELNNYKMTEMAVHDQSRIYTHYFA</sequence>
<dbReference type="OrthoDB" id="5563016at2759"/>
<dbReference type="GO" id="GO:0003779">
    <property type="term" value="F:actin binding"/>
    <property type="evidence" value="ECO:0007669"/>
    <property type="project" value="TreeGrafter"/>
</dbReference>
<dbReference type="AlphaFoldDB" id="A0A8H7Q3C1"/>
<name>A0A8H7Q3C1_MORIS</name>
<comment type="caution">
    <text evidence="2">The sequence shown here is derived from an EMBL/GenBank/DDBJ whole genome shotgun (WGS) entry which is preliminary data.</text>
</comment>
<gene>
    <name evidence="2" type="ORF">INT43_000454</name>
</gene>
<dbReference type="GO" id="GO:0030036">
    <property type="term" value="P:actin cytoskeleton organization"/>
    <property type="evidence" value="ECO:0007669"/>
    <property type="project" value="TreeGrafter"/>
</dbReference>
<reference evidence="2" key="1">
    <citation type="submission" date="2020-12" db="EMBL/GenBank/DDBJ databases">
        <title>Metabolic potential, ecology and presence of endohyphal bacteria is reflected in genomic diversity of Mucoromycotina.</title>
        <authorList>
            <person name="Muszewska A."/>
            <person name="Okrasinska A."/>
            <person name="Steczkiewicz K."/>
            <person name="Drgas O."/>
            <person name="Orlowska M."/>
            <person name="Perlinska-Lenart U."/>
            <person name="Aleksandrzak-Piekarczyk T."/>
            <person name="Szatraj K."/>
            <person name="Zielenkiewicz U."/>
            <person name="Pilsyk S."/>
            <person name="Malc E."/>
            <person name="Mieczkowski P."/>
            <person name="Kruszewska J.S."/>
            <person name="Biernat P."/>
            <person name="Pawlowska J."/>
        </authorList>
    </citation>
    <scope>NUCLEOTIDE SEQUENCE</scope>
    <source>
        <strain evidence="2">WA0000067209</strain>
    </source>
</reference>
<organism evidence="2 3">
    <name type="scientific">Mortierella isabellina</name>
    <name type="common">Filamentous fungus</name>
    <name type="synonym">Umbelopsis isabellina</name>
    <dbReference type="NCBI Taxonomy" id="91625"/>
    <lineage>
        <taxon>Eukaryota</taxon>
        <taxon>Fungi</taxon>
        <taxon>Fungi incertae sedis</taxon>
        <taxon>Mucoromycota</taxon>
        <taxon>Mucoromycotina</taxon>
        <taxon>Umbelopsidomycetes</taxon>
        <taxon>Umbelopsidales</taxon>
        <taxon>Umbelopsidaceae</taxon>
        <taxon>Umbelopsis</taxon>
    </lineage>
</organism>
<protein>
    <submittedName>
        <fullName evidence="2">Uncharacterized protein</fullName>
    </submittedName>
</protein>
<evidence type="ECO:0000313" key="3">
    <source>
        <dbReference type="Proteomes" id="UP000654370"/>
    </source>
</evidence>
<evidence type="ECO:0000256" key="1">
    <source>
        <dbReference type="SAM" id="MobiDB-lite"/>
    </source>
</evidence>
<keyword evidence="3" id="KW-1185">Reference proteome</keyword>
<feature type="region of interest" description="Disordered" evidence="1">
    <location>
        <begin position="48"/>
        <end position="67"/>
    </location>
</feature>
<feature type="region of interest" description="Disordered" evidence="1">
    <location>
        <begin position="92"/>
        <end position="111"/>
    </location>
</feature>
<dbReference type="EMBL" id="JAEPQZ010000002">
    <property type="protein sequence ID" value="KAG2184545.1"/>
    <property type="molecule type" value="Genomic_DNA"/>
</dbReference>
<evidence type="ECO:0000313" key="2">
    <source>
        <dbReference type="EMBL" id="KAG2184545.1"/>
    </source>
</evidence>
<dbReference type="PANTHER" id="PTHR12751:SF18">
    <property type="entry name" value="PHOSPHATASE AND ACTIN REGULATOR 1"/>
    <property type="match status" value="1"/>
</dbReference>